<dbReference type="AlphaFoldDB" id="A0A1G2KYH1"/>
<proteinExistence type="predicted"/>
<sequence>MKETSLGAVLVIFGFFLGWASMRLSVFTYGDVLERPYELWHLIFAPLFIAFFSLFSILVKTFWVGAAALFFSVVLMYISFPFANIFAWGILLGTLMLFLSYRLIRHDYASSVKTSPVRIVKRNLGMFFTGLAIVFSMVYFAGFREDMDLISYLLPGSIFFKIADTLEGPIAAVLPGFRTSDTIDEFISRNVREQLSHQAQNVPESVIDSVVREQRASYSENFGIPLTGNEKVVNVMYEFVSLRTRKIIGPFKEYIPIIFTFGFFLMLRSVAFVFYYVSLLFFWPVLIILISSGFVKKEKIQVEKEELML</sequence>
<evidence type="ECO:0000313" key="3">
    <source>
        <dbReference type="Proteomes" id="UP000177982"/>
    </source>
</evidence>
<keyword evidence="1" id="KW-1133">Transmembrane helix</keyword>
<feature type="transmembrane region" description="Helical" evidence="1">
    <location>
        <begin position="273"/>
        <end position="295"/>
    </location>
</feature>
<feature type="transmembrane region" description="Helical" evidence="1">
    <location>
        <begin position="124"/>
        <end position="143"/>
    </location>
</feature>
<feature type="transmembrane region" description="Helical" evidence="1">
    <location>
        <begin position="86"/>
        <end position="104"/>
    </location>
</feature>
<dbReference type="Proteomes" id="UP000177982">
    <property type="component" value="Unassembled WGS sequence"/>
</dbReference>
<evidence type="ECO:0000256" key="1">
    <source>
        <dbReference type="SAM" id="Phobius"/>
    </source>
</evidence>
<protein>
    <submittedName>
        <fullName evidence="2">Uncharacterized protein</fullName>
    </submittedName>
</protein>
<dbReference type="EMBL" id="MHQO01000078">
    <property type="protein sequence ID" value="OHA04453.1"/>
    <property type="molecule type" value="Genomic_DNA"/>
</dbReference>
<reference evidence="2 3" key="1">
    <citation type="journal article" date="2016" name="Nat. Commun.">
        <title>Thousands of microbial genomes shed light on interconnected biogeochemical processes in an aquifer system.</title>
        <authorList>
            <person name="Anantharaman K."/>
            <person name="Brown C.T."/>
            <person name="Hug L.A."/>
            <person name="Sharon I."/>
            <person name="Castelle C.J."/>
            <person name="Probst A.J."/>
            <person name="Thomas B.C."/>
            <person name="Singh A."/>
            <person name="Wilkins M.J."/>
            <person name="Karaoz U."/>
            <person name="Brodie E.L."/>
            <person name="Williams K.H."/>
            <person name="Hubbard S.S."/>
            <person name="Banfield J.F."/>
        </authorList>
    </citation>
    <scope>NUCLEOTIDE SEQUENCE [LARGE SCALE GENOMIC DNA]</scope>
</reference>
<feature type="transmembrane region" description="Helical" evidence="1">
    <location>
        <begin position="62"/>
        <end position="80"/>
    </location>
</feature>
<keyword evidence="1" id="KW-0812">Transmembrane</keyword>
<comment type="caution">
    <text evidence="2">The sequence shown here is derived from an EMBL/GenBank/DDBJ whole genome shotgun (WGS) entry which is preliminary data.</text>
</comment>
<organism evidence="2 3">
    <name type="scientific">Candidatus Sungbacteria bacterium RIFCSPLOWO2_01_FULL_47_10</name>
    <dbReference type="NCBI Taxonomy" id="1802276"/>
    <lineage>
        <taxon>Bacteria</taxon>
        <taxon>Candidatus Sungiibacteriota</taxon>
    </lineage>
</organism>
<accession>A0A1G2KYH1</accession>
<evidence type="ECO:0000313" key="2">
    <source>
        <dbReference type="EMBL" id="OHA04453.1"/>
    </source>
</evidence>
<keyword evidence="1" id="KW-0472">Membrane</keyword>
<gene>
    <name evidence="2" type="ORF">A2934_05150</name>
</gene>
<feature type="transmembrane region" description="Helical" evidence="1">
    <location>
        <begin position="39"/>
        <end position="55"/>
    </location>
</feature>
<name>A0A1G2KYH1_9BACT</name>